<dbReference type="EMBL" id="JAGQKX010000119">
    <property type="protein sequence ID" value="MCA9390525.1"/>
    <property type="molecule type" value="Genomic_DNA"/>
</dbReference>
<organism evidence="1 2">
    <name type="scientific">candidate division WWE3 bacterium</name>
    <dbReference type="NCBI Taxonomy" id="2053526"/>
    <lineage>
        <taxon>Bacteria</taxon>
        <taxon>Katanobacteria</taxon>
    </lineage>
</organism>
<name>A0A955LHI2_UNCKA</name>
<reference evidence="1" key="1">
    <citation type="submission" date="2020-04" db="EMBL/GenBank/DDBJ databases">
        <authorList>
            <person name="Zhang T."/>
        </authorList>
    </citation>
    <scope>NUCLEOTIDE SEQUENCE</scope>
    <source>
        <strain evidence="1">HKST-UBA01</strain>
    </source>
</reference>
<proteinExistence type="predicted"/>
<sequence>VGVGLSDTLVFISDQDNQAMILNDQNVGLLIQVGEAAGPNVYPSLKINDYQSVPQILDIIFG</sequence>
<reference evidence="1" key="2">
    <citation type="journal article" date="2021" name="Microbiome">
        <title>Successional dynamics and alternative stable states in a saline activated sludge microbial community over 9 years.</title>
        <authorList>
            <person name="Wang Y."/>
            <person name="Ye J."/>
            <person name="Ju F."/>
            <person name="Liu L."/>
            <person name="Boyd J.A."/>
            <person name="Deng Y."/>
            <person name="Parks D.H."/>
            <person name="Jiang X."/>
            <person name="Yin X."/>
            <person name="Woodcroft B.J."/>
            <person name="Tyson G.W."/>
            <person name="Hugenholtz P."/>
            <person name="Polz M.F."/>
            <person name="Zhang T."/>
        </authorList>
    </citation>
    <scope>NUCLEOTIDE SEQUENCE</scope>
    <source>
        <strain evidence="1">HKST-UBA01</strain>
    </source>
</reference>
<gene>
    <name evidence="1" type="ORF">KC571_03915</name>
</gene>
<accession>A0A955LHI2</accession>
<protein>
    <submittedName>
        <fullName evidence="1">Uncharacterized protein</fullName>
    </submittedName>
</protein>
<dbReference type="AlphaFoldDB" id="A0A955LHI2"/>
<evidence type="ECO:0000313" key="1">
    <source>
        <dbReference type="EMBL" id="MCA9390525.1"/>
    </source>
</evidence>
<feature type="non-terminal residue" evidence="1">
    <location>
        <position position="1"/>
    </location>
</feature>
<comment type="caution">
    <text evidence="1">The sequence shown here is derived from an EMBL/GenBank/DDBJ whole genome shotgun (WGS) entry which is preliminary data.</text>
</comment>
<evidence type="ECO:0000313" key="2">
    <source>
        <dbReference type="Proteomes" id="UP000701698"/>
    </source>
</evidence>
<dbReference type="Proteomes" id="UP000701698">
    <property type="component" value="Unassembled WGS sequence"/>
</dbReference>